<evidence type="ECO:0000256" key="1">
    <source>
        <dbReference type="ARBA" id="ARBA00008682"/>
    </source>
</evidence>
<dbReference type="InterPro" id="IPR001223">
    <property type="entry name" value="Glyco_hydro18_cat"/>
</dbReference>
<dbReference type="OrthoDB" id="73875at2759"/>
<keyword evidence="5" id="KW-1185">Reference proteome</keyword>
<dbReference type="AlphaFoldDB" id="A0A8E2JBX4"/>
<dbReference type="GO" id="GO:0016787">
    <property type="term" value="F:hydrolase activity"/>
    <property type="evidence" value="ECO:0007669"/>
    <property type="project" value="UniProtKB-KW"/>
</dbReference>
<proteinExistence type="inferred from homology"/>
<dbReference type="Proteomes" id="UP000250266">
    <property type="component" value="Unassembled WGS sequence"/>
</dbReference>
<gene>
    <name evidence="4" type="ORF">K432DRAFT_428349</name>
</gene>
<organism evidence="4 5">
    <name type="scientific">Lepidopterella palustris CBS 459.81</name>
    <dbReference type="NCBI Taxonomy" id="1314670"/>
    <lineage>
        <taxon>Eukaryota</taxon>
        <taxon>Fungi</taxon>
        <taxon>Dikarya</taxon>
        <taxon>Ascomycota</taxon>
        <taxon>Pezizomycotina</taxon>
        <taxon>Dothideomycetes</taxon>
        <taxon>Pleosporomycetidae</taxon>
        <taxon>Mytilinidiales</taxon>
        <taxon>Argynnaceae</taxon>
        <taxon>Lepidopterella</taxon>
    </lineage>
</organism>
<dbReference type="GO" id="GO:0005975">
    <property type="term" value="P:carbohydrate metabolic process"/>
    <property type="evidence" value="ECO:0007669"/>
    <property type="project" value="InterPro"/>
</dbReference>
<dbReference type="Gene3D" id="3.10.50.10">
    <property type="match status" value="1"/>
</dbReference>
<evidence type="ECO:0000259" key="3">
    <source>
        <dbReference type="PROSITE" id="PS51910"/>
    </source>
</evidence>
<feature type="region of interest" description="Disordered" evidence="2">
    <location>
        <begin position="153"/>
        <end position="188"/>
    </location>
</feature>
<evidence type="ECO:0000313" key="4">
    <source>
        <dbReference type="EMBL" id="OCK76955.1"/>
    </source>
</evidence>
<dbReference type="Gene3D" id="3.20.20.80">
    <property type="entry name" value="Glycosidases"/>
    <property type="match status" value="1"/>
</dbReference>
<feature type="compositionally biased region" description="Polar residues" evidence="2">
    <location>
        <begin position="169"/>
        <end position="185"/>
    </location>
</feature>
<evidence type="ECO:0000313" key="5">
    <source>
        <dbReference type="Proteomes" id="UP000250266"/>
    </source>
</evidence>
<dbReference type="EMBL" id="KV745165">
    <property type="protein sequence ID" value="OCK76955.1"/>
    <property type="molecule type" value="Genomic_DNA"/>
</dbReference>
<dbReference type="InterPro" id="IPR029070">
    <property type="entry name" value="Chitinase_insertion_sf"/>
</dbReference>
<name>A0A8E2JBX4_9PEZI</name>
<evidence type="ECO:0000256" key="2">
    <source>
        <dbReference type="SAM" id="MobiDB-lite"/>
    </source>
</evidence>
<comment type="similarity">
    <text evidence="1">Belongs to the glycosyl hydrolase 18 family. Chitinase class V subfamily.</text>
</comment>
<feature type="domain" description="GH18" evidence="3">
    <location>
        <begin position="1"/>
        <end position="76"/>
    </location>
</feature>
<protein>
    <submittedName>
        <fullName evidence="4">Glycoside hydrolase family 18 protein</fullName>
    </submittedName>
</protein>
<keyword evidence="4" id="KW-0378">Hydrolase</keyword>
<dbReference type="Pfam" id="PF00704">
    <property type="entry name" value="Glyco_hydro_18"/>
    <property type="match status" value="1"/>
</dbReference>
<accession>A0A8E2JBX4</accession>
<reference evidence="4 5" key="1">
    <citation type="journal article" date="2016" name="Nat. Commun.">
        <title>Ectomycorrhizal ecology is imprinted in the genome of the dominant symbiotic fungus Cenococcum geophilum.</title>
        <authorList>
            <consortium name="DOE Joint Genome Institute"/>
            <person name="Peter M."/>
            <person name="Kohler A."/>
            <person name="Ohm R.A."/>
            <person name="Kuo A."/>
            <person name="Krutzmann J."/>
            <person name="Morin E."/>
            <person name="Arend M."/>
            <person name="Barry K.W."/>
            <person name="Binder M."/>
            <person name="Choi C."/>
            <person name="Clum A."/>
            <person name="Copeland A."/>
            <person name="Grisel N."/>
            <person name="Haridas S."/>
            <person name="Kipfer T."/>
            <person name="LaButti K."/>
            <person name="Lindquist E."/>
            <person name="Lipzen A."/>
            <person name="Maire R."/>
            <person name="Meier B."/>
            <person name="Mihaltcheva S."/>
            <person name="Molinier V."/>
            <person name="Murat C."/>
            <person name="Poggeler S."/>
            <person name="Quandt C.A."/>
            <person name="Sperisen C."/>
            <person name="Tritt A."/>
            <person name="Tisserant E."/>
            <person name="Crous P.W."/>
            <person name="Henrissat B."/>
            <person name="Nehls U."/>
            <person name="Egli S."/>
            <person name="Spatafora J.W."/>
            <person name="Grigoriev I.V."/>
            <person name="Martin F.M."/>
        </authorList>
    </citation>
    <scope>NUCLEOTIDE SEQUENCE [LARGE SCALE GENOMIC DNA]</scope>
    <source>
        <strain evidence="4 5">CBS 459.81</strain>
    </source>
</reference>
<sequence length="365" mass="40376">MALPDQHSDLKPVYDKDAAVKYVVYNGNQWVSYNDADTLKQKIDWANNLGLGGSLIWASDAGKPHCAFIGRRKKADCCKVETLPKEPLICDLSLYSDDPGLCQLGEDGAFGSSGKRDLKSGDGFMSDLQFKPRGPKRQWDISLLGLAKSYQSVSRSNPNRGDLDPIPTEDTSVQNEAVDTSNPPTNAKVEHPIDLQVHVRFTESANLGRRPSGAPSNTPALSTQFFLTAYFSNTGLPAGLPRVAADSPNLRRPEQCVWEAYGSYMNSRNFILTAAELNSVKGQLFGLTFPIRDNRYCQLVRDSIAGNRTSTNVFLQGLRATMGVFQYLNDPGVFTRFNNVRNDIRFQYQLLEQIVPAVRDRSALG</sequence>
<dbReference type="PROSITE" id="PS51910">
    <property type="entry name" value="GH18_2"/>
    <property type="match status" value="1"/>
</dbReference>